<gene>
    <name evidence="1" type="ORF">CTAM01_17372</name>
</gene>
<keyword evidence="2" id="KW-1185">Reference proteome</keyword>
<evidence type="ECO:0000313" key="2">
    <source>
        <dbReference type="Proteomes" id="UP001227543"/>
    </source>
</evidence>
<accession>A0ABQ9QFS1</accession>
<dbReference type="Proteomes" id="UP001227543">
    <property type="component" value="Unassembled WGS sequence"/>
</dbReference>
<reference evidence="1 2" key="1">
    <citation type="submission" date="2016-10" db="EMBL/GenBank/DDBJ databases">
        <title>The genome sequence of Colletotrichum fioriniae PJ7.</title>
        <authorList>
            <person name="Baroncelli R."/>
        </authorList>
    </citation>
    <scope>NUCLEOTIDE SEQUENCE [LARGE SCALE GENOMIC DNA]</scope>
    <source>
        <strain evidence="1 2">Tom-12</strain>
    </source>
</reference>
<evidence type="ECO:0000313" key="1">
    <source>
        <dbReference type="EMBL" id="KAK1446662.1"/>
    </source>
</evidence>
<dbReference type="EMBL" id="MLFU01000568">
    <property type="protein sequence ID" value="KAK1446662.1"/>
    <property type="molecule type" value="Genomic_DNA"/>
</dbReference>
<proteinExistence type="predicted"/>
<comment type="caution">
    <text evidence="1">The sequence shown here is derived from an EMBL/GenBank/DDBJ whole genome shotgun (WGS) entry which is preliminary data.</text>
</comment>
<protein>
    <submittedName>
        <fullName evidence="1">Uncharacterized protein</fullName>
    </submittedName>
</protein>
<dbReference type="RefSeq" id="XP_060372064.1">
    <property type="nucleotide sequence ID" value="XM_060533356.1"/>
</dbReference>
<organism evidence="1 2">
    <name type="scientific">Colletotrichum tamarilloi</name>
    <dbReference type="NCBI Taxonomy" id="1209934"/>
    <lineage>
        <taxon>Eukaryota</taxon>
        <taxon>Fungi</taxon>
        <taxon>Dikarya</taxon>
        <taxon>Ascomycota</taxon>
        <taxon>Pezizomycotina</taxon>
        <taxon>Sordariomycetes</taxon>
        <taxon>Hypocreomycetidae</taxon>
        <taxon>Glomerellales</taxon>
        <taxon>Glomerellaceae</taxon>
        <taxon>Colletotrichum</taxon>
        <taxon>Colletotrichum acutatum species complex</taxon>
    </lineage>
</organism>
<name>A0ABQ9QFS1_9PEZI</name>
<sequence length="82" mass="9278">MIAHRSILLQCFASRSWLILDHLRDSATHTAQSSRMTTIVENLSECLNCNRHQSGRLHTGVSEKGFISYATHFSLSARTFDI</sequence>
<dbReference type="GeneID" id="85417594"/>